<proteinExistence type="predicted"/>
<feature type="transmembrane region" description="Helical" evidence="1">
    <location>
        <begin position="47"/>
        <end position="65"/>
    </location>
</feature>
<evidence type="ECO:0000313" key="2">
    <source>
        <dbReference type="EMBL" id="ASP40458.1"/>
    </source>
</evidence>
<dbReference type="Proteomes" id="UP000202440">
    <property type="component" value="Chromosome"/>
</dbReference>
<keyword evidence="1" id="KW-0472">Membrane</keyword>
<gene>
    <name evidence="2" type="ORF">CHH28_18030</name>
</gene>
<dbReference type="RefSeq" id="WP_094061625.1">
    <property type="nucleotide sequence ID" value="NZ_CP022530.1"/>
</dbReference>
<dbReference type="KEGG" id="bsan:CHH28_18030"/>
<dbReference type="EMBL" id="CP022530">
    <property type="protein sequence ID" value="ASP40458.1"/>
    <property type="molecule type" value="Genomic_DNA"/>
</dbReference>
<evidence type="ECO:0000256" key="1">
    <source>
        <dbReference type="SAM" id="Phobius"/>
    </source>
</evidence>
<reference evidence="2 3" key="1">
    <citation type="submission" date="2017-07" db="EMBL/GenBank/DDBJ databases">
        <title>Annotated genome sequence of Bacterioplanes sanyensis isolated from Red Sea.</title>
        <authorList>
            <person name="Rehman Z.U."/>
        </authorList>
    </citation>
    <scope>NUCLEOTIDE SEQUENCE [LARGE SCALE GENOMIC DNA]</scope>
    <source>
        <strain evidence="2 3">NV9</strain>
    </source>
</reference>
<keyword evidence="1" id="KW-1133">Transmembrane helix</keyword>
<keyword evidence="3" id="KW-1185">Reference proteome</keyword>
<organism evidence="2 3">
    <name type="scientific">Bacterioplanes sanyensis</name>
    <dbReference type="NCBI Taxonomy" id="1249553"/>
    <lineage>
        <taxon>Bacteria</taxon>
        <taxon>Pseudomonadati</taxon>
        <taxon>Pseudomonadota</taxon>
        <taxon>Gammaproteobacteria</taxon>
        <taxon>Oceanospirillales</taxon>
        <taxon>Oceanospirillaceae</taxon>
        <taxon>Bacterioplanes</taxon>
    </lineage>
</organism>
<name>A0A222FN61_9GAMM</name>
<sequence length="90" mass="9931">MRSWLLLSLLLGLTVTASLHEPVYDHEIVQAIASDISLDETQGDVPAIAWVWQCLIGAATVLIFCRYRGDLRVQSASTCQIRAPPSVHRS</sequence>
<protein>
    <submittedName>
        <fullName evidence="2">Uncharacterized protein</fullName>
    </submittedName>
</protein>
<accession>A0A222FN61</accession>
<keyword evidence="1" id="KW-0812">Transmembrane</keyword>
<evidence type="ECO:0000313" key="3">
    <source>
        <dbReference type="Proteomes" id="UP000202440"/>
    </source>
</evidence>
<dbReference type="AlphaFoldDB" id="A0A222FN61"/>